<dbReference type="GO" id="GO:0120147">
    <property type="term" value="F:formylglycine-generating oxidase activity"/>
    <property type="evidence" value="ECO:0007669"/>
    <property type="project" value="TreeGrafter"/>
</dbReference>
<organism evidence="3 4">
    <name type="scientific">Phycisphaera mikurensis (strain NBRC 102666 / KCTC 22515 / FYK2301M01)</name>
    <dbReference type="NCBI Taxonomy" id="1142394"/>
    <lineage>
        <taxon>Bacteria</taxon>
        <taxon>Pseudomonadati</taxon>
        <taxon>Planctomycetota</taxon>
        <taxon>Phycisphaerae</taxon>
        <taxon>Phycisphaerales</taxon>
        <taxon>Phycisphaeraceae</taxon>
        <taxon>Phycisphaera</taxon>
    </lineage>
</organism>
<gene>
    <name evidence="3" type="ordered locus">PSMK_27520</name>
</gene>
<keyword evidence="4" id="KW-1185">Reference proteome</keyword>
<dbReference type="InterPro" id="IPR042095">
    <property type="entry name" value="SUMF_sf"/>
</dbReference>
<dbReference type="Proteomes" id="UP000007881">
    <property type="component" value="Chromosome"/>
</dbReference>
<evidence type="ECO:0000313" key="3">
    <source>
        <dbReference type="EMBL" id="BAM04911.1"/>
    </source>
</evidence>
<protein>
    <recommendedName>
        <fullName evidence="2">Sulfatase-modifying factor enzyme-like domain-containing protein</fullName>
    </recommendedName>
</protein>
<dbReference type="HOGENOM" id="CLU_077660_0_0_0"/>
<feature type="chain" id="PRO_5003629259" description="Sulfatase-modifying factor enzyme-like domain-containing protein" evidence="1">
    <location>
        <begin position="34"/>
        <end position="339"/>
    </location>
</feature>
<name>I0II23_PHYMF</name>
<dbReference type="PANTHER" id="PTHR23150:SF19">
    <property type="entry name" value="FORMYLGLYCINE-GENERATING ENZYME"/>
    <property type="match status" value="1"/>
</dbReference>
<dbReference type="SUPFAM" id="SSF56436">
    <property type="entry name" value="C-type lectin-like"/>
    <property type="match status" value="1"/>
</dbReference>
<reference evidence="3 4" key="1">
    <citation type="submission" date="2012-02" db="EMBL/GenBank/DDBJ databases">
        <title>Complete genome sequence of Phycisphaera mikurensis NBRC 102666.</title>
        <authorList>
            <person name="Ankai A."/>
            <person name="Hosoyama A."/>
            <person name="Terui Y."/>
            <person name="Sekine M."/>
            <person name="Fukai R."/>
            <person name="Kato Y."/>
            <person name="Nakamura S."/>
            <person name="Yamada-Narita S."/>
            <person name="Kawakoshi A."/>
            <person name="Fukunaga Y."/>
            <person name="Yamazaki S."/>
            <person name="Fujita N."/>
        </authorList>
    </citation>
    <scope>NUCLEOTIDE SEQUENCE [LARGE SCALE GENOMIC DNA]</scope>
    <source>
        <strain evidence="4">NBRC 102666 / KCTC 22515 / FYK2301M01</strain>
    </source>
</reference>
<dbReference type="eggNOG" id="COG1262">
    <property type="taxonomic scope" value="Bacteria"/>
</dbReference>
<accession>I0II23</accession>
<evidence type="ECO:0000256" key="1">
    <source>
        <dbReference type="SAM" id="SignalP"/>
    </source>
</evidence>
<dbReference type="KEGG" id="phm:PSMK_27520"/>
<dbReference type="InterPro" id="IPR005532">
    <property type="entry name" value="SUMF_dom"/>
</dbReference>
<feature type="signal peptide" evidence="1">
    <location>
        <begin position="1"/>
        <end position="33"/>
    </location>
</feature>
<dbReference type="OrthoDB" id="581243at2"/>
<dbReference type="Gene3D" id="3.90.1580.10">
    <property type="entry name" value="paralog of FGE (formylglycine-generating enzyme)"/>
    <property type="match status" value="1"/>
</dbReference>
<dbReference type="InterPro" id="IPR016187">
    <property type="entry name" value="CTDL_fold"/>
</dbReference>
<keyword evidence="1" id="KW-0732">Signal</keyword>
<dbReference type="RefSeq" id="WP_014438121.1">
    <property type="nucleotide sequence ID" value="NC_017080.1"/>
</dbReference>
<dbReference type="PANTHER" id="PTHR23150">
    <property type="entry name" value="SULFATASE MODIFYING FACTOR 1, 2"/>
    <property type="match status" value="1"/>
</dbReference>
<dbReference type="STRING" id="1142394.PSMK_27520"/>
<evidence type="ECO:0000259" key="2">
    <source>
        <dbReference type="Pfam" id="PF03781"/>
    </source>
</evidence>
<proteinExistence type="predicted"/>
<evidence type="ECO:0000313" key="4">
    <source>
        <dbReference type="Proteomes" id="UP000007881"/>
    </source>
</evidence>
<dbReference type="EMBL" id="AP012338">
    <property type="protein sequence ID" value="BAM04911.1"/>
    <property type="molecule type" value="Genomic_DNA"/>
</dbReference>
<sequence>MKTRERLRAGLATTAVSALALAWTLGSAPAAVAAVVIDWATVGNAGNAADTTRLGAVGYDYRVSKHEVTNAQYAAFLNAVAATDTNRLYKTIMAADRRGGITRSGSPGSFTYAVKADMGNKPVNHVNWFDAARFSNWMTNGQGSGSTETGVYTLRGRLVLATTRDTSDLSQVFLPNENEWYKAAYHQPSAEGGDSDGYWAYPTASNRRPTIARANATGDIRNAGVNVANYNSGADWNGLNGNVATVGSAGVGSESFYGTSDQGGNVWEWTESRLASNFILRGGSWSNFDLNMRSSNRILLSPSTANSQAGFRIASFIPEPASLALLAAGAPLVLRRRRD</sequence>
<dbReference type="InterPro" id="IPR051043">
    <property type="entry name" value="Sulfatase_Mod_Factor_Kinase"/>
</dbReference>
<feature type="domain" description="Sulfatase-modifying factor enzyme-like" evidence="2">
    <location>
        <begin position="59"/>
        <end position="314"/>
    </location>
</feature>
<dbReference type="AlphaFoldDB" id="I0II23"/>
<dbReference type="Pfam" id="PF03781">
    <property type="entry name" value="FGE-sulfatase"/>
    <property type="match status" value="1"/>
</dbReference>
<dbReference type="PATRIC" id="fig|1142394.8.peg.2848"/>